<dbReference type="PROSITE" id="PS50943">
    <property type="entry name" value="HTH_CROC1"/>
    <property type="match status" value="1"/>
</dbReference>
<dbReference type="Pfam" id="PF00665">
    <property type="entry name" value="rve"/>
    <property type="match status" value="1"/>
</dbReference>
<dbReference type="GO" id="GO:0006310">
    <property type="term" value="P:DNA recombination"/>
    <property type="evidence" value="ECO:0007669"/>
    <property type="project" value="UniProtKB-KW"/>
</dbReference>
<dbReference type="InterPro" id="IPR009057">
    <property type="entry name" value="Homeodomain-like_sf"/>
</dbReference>
<feature type="domain" description="HTH cro/C1-type" evidence="3">
    <location>
        <begin position="63"/>
        <end position="90"/>
    </location>
</feature>
<feature type="compositionally biased region" description="Basic residues" evidence="2">
    <location>
        <begin position="98"/>
        <end position="117"/>
    </location>
</feature>
<gene>
    <name evidence="5" type="ORF">BW730_04545</name>
    <name evidence="6" type="ORF">BW730_10370</name>
    <name evidence="7" type="ORF">BW730_13880</name>
</gene>
<dbReference type="GO" id="GO:0015074">
    <property type="term" value="P:DNA integration"/>
    <property type="evidence" value="ECO:0007669"/>
    <property type="project" value="InterPro"/>
</dbReference>
<dbReference type="KEGG" id="tes:BW730_04545"/>
<dbReference type="InterPro" id="IPR036397">
    <property type="entry name" value="RNaseH_sf"/>
</dbReference>
<dbReference type="SUPFAM" id="SSF46689">
    <property type="entry name" value="Homeodomain-like"/>
    <property type="match status" value="1"/>
</dbReference>
<reference evidence="5" key="2">
    <citation type="journal article" date="2018" name="Int. J. Syst. Evol. Microbiol.">
        <title>Tessaracoccus aquimaris sp. nov., isolated from the intestine of a Korean rockfish, Sebastes schlegelii, from a marine aquaculture pond.</title>
        <authorList>
            <person name="Tak E.J."/>
            <person name="Kim H.S."/>
            <person name="Lee J.Y."/>
            <person name="Kang W."/>
            <person name="Hyun D.W."/>
            <person name="Kim P.S."/>
            <person name="Shin N.R."/>
            <person name="Bae J.W."/>
        </authorList>
    </citation>
    <scope>NUCLEOTIDE SEQUENCE</scope>
    <source>
        <strain evidence="5">NSG39</strain>
    </source>
</reference>
<feature type="domain" description="Integrase catalytic" evidence="4">
    <location>
        <begin position="225"/>
        <end position="378"/>
    </location>
</feature>
<dbReference type="GO" id="GO:0003676">
    <property type="term" value="F:nucleic acid binding"/>
    <property type="evidence" value="ECO:0007669"/>
    <property type="project" value="InterPro"/>
</dbReference>
<dbReference type="GO" id="GO:0032196">
    <property type="term" value="P:transposition"/>
    <property type="evidence" value="ECO:0007669"/>
    <property type="project" value="TreeGrafter"/>
</dbReference>
<dbReference type="AlphaFoldDB" id="A0A1Q2CSW2"/>
<dbReference type="InterPro" id="IPR051917">
    <property type="entry name" value="Transposase-Integrase"/>
</dbReference>
<evidence type="ECO:0000313" key="6">
    <source>
        <dbReference type="EMBL" id="AQP49319.1"/>
    </source>
</evidence>
<dbReference type="Pfam" id="PF13936">
    <property type="entry name" value="HTH_38"/>
    <property type="match status" value="1"/>
</dbReference>
<evidence type="ECO:0000313" key="8">
    <source>
        <dbReference type="Proteomes" id="UP000188145"/>
    </source>
</evidence>
<dbReference type="EMBL" id="CP019606">
    <property type="protein sequence ID" value="AQP49204.1"/>
    <property type="molecule type" value="Genomic_DNA"/>
</dbReference>
<dbReference type="PANTHER" id="PTHR10948:SF23">
    <property type="entry name" value="TRANSPOSASE INSI FOR INSERTION SEQUENCE ELEMENT IS30A-RELATED"/>
    <property type="match status" value="1"/>
</dbReference>
<dbReference type="InterPro" id="IPR053392">
    <property type="entry name" value="Transposase_IS30-like"/>
</dbReference>
<dbReference type="NCBIfam" id="NF033563">
    <property type="entry name" value="transpos_IS30"/>
    <property type="match status" value="1"/>
</dbReference>
<proteinExistence type="predicted"/>
<dbReference type="EMBL" id="CP019606">
    <property type="protein sequence ID" value="AQP49379.1"/>
    <property type="molecule type" value="Genomic_DNA"/>
</dbReference>
<dbReference type="PROSITE" id="PS50994">
    <property type="entry name" value="INTEGRASE"/>
    <property type="match status" value="1"/>
</dbReference>
<evidence type="ECO:0000313" key="5">
    <source>
        <dbReference type="EMBL" id="AQP49204.1"/>
    </source>
</evidence>
<dbReference type="GO" id="GO:0004803">
    <property type="term" value="F:transposase activity"/>
    <property type="evidence" value="ECO:0007669"/>
    <property type="project" value="TreeGrafter"/>
</dbReference>
<keyword evidence="8" id="KW-1185">Reference proteome</keyword>
<dbReference type="InterPro" id="IPR001387">
    <property type="entry name" value="Cro/C1-type_HTH"/>
</dbReference>
<dbReference type="InterPro" id="IPR001584">
    <property type="entry name" value="Integrase_cat-core"/>
</dbReference>
<dbReference type="PANTHER" id="PTHR10948">
    <property type="entry name" value="TRANSPOSASE"/>
    <property type="match status" value="1"/>
</dbReference>
<dbReference type="SUPFAM" id="SSF53098">
    <property type="entry name" value="Ribonuclease H-like"/>
    <property type="match status" value="1"/>
</dbReference>
<evidence type="ECO:0000256" key="1">
    <source>
        <dbReference type="ARBA" id="ARBA00023172"/>
    </source>
</evidence>
<dbReference type="Gene3D" id="3.30.420.10">
    <property type="entry name" value="Ribonuclease H-like superfamily/Ribonuclease H"/>
    <property type="match status" value="1"/>
</dbReference>
<dbReference type="KEGG" id="tes:BW730_13880"/>
<dbReference type="KEGG" id="tes:BW730_10370"/>
<dbReference type="GO" id="GO:0005829">
    <property type="term" value="C:cytosol"/>
    <property type="evidence" value="ECO:0007669"/>
    <property type="project" value="TreeGrafter"/>
</dbReference>
<evidence type="ECO:0000259" key="3">
    <source>
        <dbReference type="PROSITE" id="PS50943"/>
    </source>
</evidence>
<dbReference type="InterPro" id="IPR025246">
    <property type="entry name" value="IS30-like_HTH"/>
</dbReference>
<evidence type="ECO:0000313" key="7">
    <source>
        <dbReference type="EMBL" id="AQP49379.1"/>
    </source>
</evidence>
<protein>
    <submittedName>
        <fullName evidence="5">IS30 family transposase</fullName>
    </submittedName>
</protein>
<dbReference type="EMBL" id="CP019606">
    <property type="protein sequence ID" value="AQP49319.1"/>
    <property type="molecule type" value="Genomic_DNA"/>
</dbReference>
<dbReference type="Proteomes" id="UP000188145">
    <property type="component" value="Chromosome"/>
</dbReference>
<feature type="region of interest" description="Disordered" evidence="2">
    <location>
        <begin position="98"/>
        <end position="132"/>
    </location>
</feature>
<sequence length="384" mass="43122">MGHASVRRWAKLAGMSFQVGRLGGVPGAAEHRRKRPLQRIEPQIEEADWVDPRGCLTREARVVIEVRLRDGWSQSKIAAVLGVHRSTVSREVRRVPGRYRARPAQRARQAAARRPRPSKLGPGTPLRREVITGLSGRYSPEQIAGRLKRQFPDRQDMWVSHETIYQALYVQGAGALRHELTVEKALRSGRKSRKPQSKLVGAPVSSRSWIGPDTIITARPVEALDRAVPGHWEGDLVIGRDSRSALITLNERASRFTLISRLDTHDSVTVTDRLQEMIHRLPAAAFKTLTWDQGVEMARHAQFTIASGIRVFFCDPHSPWQRPTNENGNGLIRDFFPKGTDFTTVTDQEIADMETSLNNRPRKVLNFATPAETLQQILNVASTT</sequence>
<keyword evidence="1" id="KW-0233">DNA recombination</keyword>
<evidence type="ECO:0000259" key="4">
    <source>
        <dbReference type="PROSITE" id="PS50994"/>
    </source>
</evidence>
<name>A0A1Q2CSW2_9ACTN</name>
<dbReference type="InterPro" id="IPR012337">
    <property type="entry name" value="RNaseH-like_sf"/>
</dbReference>
<organism evidence="5 8">
    <name type="scientific">Tessaracoccus aquimaris</name>
    <dbReference type="NCBI Taxonomy" id="1332264"/>
    <lineage>
        <taxon>Bacteria</taxon>
        <taxon>Bacillati</taxon>
        <taxon>Actinomycetota</taxon>
        <taxon>Actinomycetes</taxon>
        <taxon>Propionibacteriales</taxon>
        <taxon>Propionibacteriaceae</taxon>
        <taxon>Tessaracoccus</taxon>
    </lineage>
</organism>
<reference evidence="8" key="1">
    <citation type="submission" date="2017-02" db="EMBL/GenBank/DDBJ databases">
        <title>Tessaracoccus aquaemaris sp. nov., isolated from the intestine of a Korean rockfish, Sebastes schlegelii, in a marine aquaculture pond.</title>
        <authorList>
            <person name="Tak E.J."/>
            <person name="Bae J.-W."/>
        </authorList>
    </citation>
    <scope>NUCLEOTIDE SEQUENCE [LARGE SCALE GENOMIC DNA]</scope>
    <source>
        <strain evidence="8">NSG39</strain>
    </source>
</reference>
<accession>A0A1Q2CSW2</accession>
<evidence type="ECO:0000256" key="2">
    <source>
        <dbReference type="SAM" id="MobiDB-lite"/>
    </source>
</evidence>